<gene>
    <name evidence="10" type="ORF">Vbra_18612</name>
</gene>
<dbReference type="InParanoid" id="A0A0G4GT95"/>
<dbReference type="InterPro" id="IPR015720">
    <property type="entry name" value="Emp24-like"/>
</dbReference>
<dbReference type="GO" id="GO:0016020">
    <property type="term" value="C:membrane"/>
    <property type="evidence" value="ECO:0007669"/>
    <property type="project" value="UniProtKB-SubCell"/>
</dbReference>
<feature type="compositionally biased region" description="Low complexity" evidence="7">
    <location>
        <begin position="31"/>
        <end position="48"/>
    </location>
</feature>
<dbReference type="VEuPathDB" id="CryptoDB:Vbra_18612"/>
<evidence type="ECO:0000256" key="3">
    <source>
        <dbReference type="ARBA" id="ARBA00022692"/>
    </source>
</evidence>
<evidence type="ECO:0000259" key="9">
    <source>
        <dbReference type="SMART" id="SM01190"/>
    </source>
</evidence>
<feature type="compositionally biased region" description="Pro residues" evidence="7">
    <location>
        <begin position="155"/>
        <end position="171"/>
    </location>
</feature>
<feature type="compositionally biased region" description="Gly residues" evidence="7">
    <location>
        <begin position="49"/>
        <end position="58"/>
    </location>
</feature>
<protein>
    <recommendedName>
        <fullName evidence="9">GOLD domain-containing protein</fullName>
    </recommendedName>
</protein>
<accession>A0A0G4GT95</accession>
<feature type="compositionally biased region" description="Pro residues" evidence="7">
    <location>
        <begin position="59"/>
        <end position="71"/>
    </location>
</feature>
<feature type="domain" description="GOLD" evidence="9">
    <location>
        <begin position="228"/>
        <end position="400"/>
    </location>
</feature>
<feature type="region of interest" description="Disordered" evidence="7">
    <location>
        <begin position="1"/>
        <end position="172"/>
    </location>
</feature>
<evidence type="ECO:0000313" key="10">
    <source>
        <dbReference type="EMBL" id="CEM33699.1"/>
    </source>
</evidence>
<dbReference type="Proteomes" id="UP000041254">
    <property type="component" value="Unassembled WGS sequence"/>
</dbReference>
<evidence type="ECO:0000256" key="6">
    <source>
        <dbReference type="ARBA" id="ARBA00023136"/>
    </source>
</evidence>
<evidence type="ECO:0000256" key="1">
    <source>
        <dbReference type="ARBA" id="ARBA00004479"/>
    </source>
</evidence>
<keyword evidence="5 8" id="KW-1133">Transmembrane helix</keyword>
<evidence type="ECO:0000256" key="8">
    <source>
        <dbReference type="SAM" id="Phobius"/>
    </source>
</evidence>
<dbReference type="OrthoDB" id="1929172at2759"/>
<dbReference type="SMART" id="SM01190">
    <property type="entry name" value="EMP24_GP25L"/>
    <property type="match status" value="1"/>
</dbReference>
<keyword evidence="3 8" id="KW-0812">Transmembrane</keyword>
<sequence>MGGVNYAQQQPPQPPQGVPGGVPPAPGGGYPYQYAYQMPPQGQQAGGMPPQGGPGGVGQPPPPPPPPPPPGQQQVYQQPPQPGQQQQGQPPPAPPAQQQVPYGQAKPPPPPPPPLPQRPVPPGSPQQPPYAYQQQPPQQAYDPASYYQQHQPQQQVPPQPPPPHHPAPQEPKPAAFVEDDELKHDDYDEVHLHEGGAGGEGGKGEGIHEDSLIEEWETQMQNFVPEMLVTFQLAGRSDEYFYEEVGEKPVLIRGGYFVSADEDQADVEFQITDPAGDVIYHKSQAEGLFYFETKMAGVYSFIVSNHRWVESKLVTFAVGMGNDTALQPTHLNPMEDHLSTIDRQLRDIQAESTYLWVRQRSHMKAVEGTKQRVLWFAAVQFIVLMGVSAFQVYYIKSLLSDRRIL</sequence>
<evidence type="ECO:0000256" key="4">
    <source>
        <dbReference type="ARBA" id="ARBA00022729"/>
    </source>
</evidence>
<dbReference type="STRING" id="1169540.A0A0G4GT95"/>
<keyword evidence="6 8" id="KW-0472">Membrane</keyword>
<evidence type="ECO:0000256" key="2">
    <source>
        <dbReference type="ARBA" id="ARBA00007104"/>
    </source>
</evidence>
<dbReference type="EMBL" id="CDMY01000791">
    <property type="protein sequence ID" value="CEM33699.1"/>
    <property type="molecule type" value="Genomic_DNA"/>
</dbReference>
<feature type="compositionally biased region" description="Pro residues" evidence="7">
    <location>
        <begin position="11"/>
        <end position="26"/>
    </location>
</feature>
<dbReference type="PANTHER" id="PTHR22811">
    <property type="entry name" value="TRANSMEMBRANE EMP24 DOMAIN-CONTAINING PROTEIN"/>
    <property type="match status" value="1"/>
</dbReference>
<evidence type="ECO:0000256" key="5">
    <source>
        <dbReference type="ARBA" id="ARBA00022989"/>
    </source>
</evidence>
<feature type="compositionally biased region" description="Low complexity" evidence="7">
    <location>
        <begin position="1"/>
        <end position="10"/>
    </location>
</feature>
<organism evidence="10 11">
    <name type="scientific">Vitrella brassicaformis (strain CCMP3155)</name>
    <dbReference type="NCBI Taxonomy" id="1169540"/>
    <lineage>
        <taxon>Eukaryota</taxon>
        <taxon>Sar</taxon>
        <taxon>Alveolata</taxon>
        <taxon>Colpodellida</taxon>
        <taxon>Vitrellaceae</taxon>
        <taxon>Vitrella</taxon>
    </lineage>
</organism>
<keyword evidence="4" id="KW-0732">Signal</keyword>
<comment type="similarity">
    <text evidence="2">Belongs to the EMP24/GP25L family.</text>
</comment>
<feature type="compositionally biased region" description="Low complexity" evidence="7">
    <location>
        <begin position="129"/>
        <end position="154"/>
    </location>
</feature>
<dbReference type="InterPro" id="IPR009038">
    <property type="entry name" value="GOLD_dom"/>
</dbReference>
<feature type="compositionally biased region" description="Pro residues" evidence="7">
    <location>
        <begin position="106"/>
        <end position="128"/>
    </location>
</feature>
<feature type="compositionally biased region" description="Low complexity" evidence="7">
    <location>
        <begin position="72"/>
        <end position="88"/>
    </location>
</feature>
<dbReference type="OMA" id="SNHRWME"/>
<reference evidence="10 11" key="1">
    <citation type="submission" date="2014-11" db="EMBL/GenBank/DDBJ databases">
        <authorList>
            <person name="Zhu J."/>
            <person name="Qi W."/>
            <person name="Song R."/>
        </authorList>
    </citation>
    <scope>NUCLEOTIDE SEQUENCE [LARGE SCALE GENOMIC DNA]</scope>
</reference>
<dbReference type="Pfam" id="PF01105">
    <property type="entry name" value="EMP24_GP25L"/>
    <property type="match status" value="1"/>
</dbReference>
<keyword evidence="11" id="KW-1185">Reference proteome</keyword>
<comment type="subcellular location">
    <subcellularLocation>
        <location evidence="1">Membrane</location>
        <topology evidence="1">Single-pass type I membrane protein</topology>
    </subcellularLocation>
</comment>
<evidence type="ECO:0000256" key="7">
    <source>
        <dbReference type="SAM" id="MobiDB-lite"/>
    </source>
</evidence>
<proteinExistence type="inferred from homology"/>
<feature type="transmembrane region" description="Helical" evidence="8">
    <location>
        <begin position="373"/>
        <end position="395"/>
    </location>
</feature>
<evidence type="ECO:0000313" key="11">
    <source>
        <dbReference type="Proteomes" id="UP000041254"/>
    </source>
</evidence>
<dbReference type="AlphaFoldDB" id="A0A0G4GT95"/>
<feature type="compositionally biased region" description="Low complexity" evidence="7">
    <location>
        <begin position="96"/>
        <end position="105"/>
    </location>
</feature>
<name>A0A0G4GT95_VITBC</name>